<organism evidence="2 3">
    <name type="scientific">Phytophthora fragariae</name>
    <dbReference type="NCBI Taxonomy" id="53985"/>
    <lineage>
        <taxon>Eukaryota</taxon>
        <taxon>Sar</taxon>
        <taxon>Stramenopiles</taxon>
        <taxon>Oomycota</taxon>
        <taxon>Peronosporomycetes</taxon>
        <taxon>Peronosporales</taxon>
        <taxon>Peronosporaceae</taxon>
        <taxon>Phytophthora</taxon>
    </lineage>
</organism>
<evidence type="ECO:0000313" key="2">
    <source>
        <dbReference type="EMBL" id="KAE9227565.1"/>
    </source>
</evidence>
<evidence type="ECO:0000313" key="3">
    <source>
        <dbReference type="Proteomes" id="UP000476176"/>
    </source>
</evidence>
<keyword evidence="1" id="KW-0472">Membrane</keyword>
<dbReference type="Proteomes" id="UP000476176">
    <property type="component" value="Unassembled WGS sequence"/>
</dbReference>
<proteinExistence type="predicted"/>
<dbReference type="EMBL" id="QXGC01000615">
    <property type="protein sequence ID" value="KAE9227565.1"/>
    <property type="molecule type" value="Genomic_DNA"/>
</dbReference>
<feature type="transmembrane region" description="Helical" evidence="1">
    <location>
        <begin position="29"/>
        <end position="49"/>
    </location>
</feature>
<keyword evidence="1" id="KW-1133">Transmembrane helix</keyword>
<evidence type="ECO:0000256" key="1">
    <source>
        <dbReference type="SAM" id="Phobius"/>
    </source>
</evidence>
<comment type="caution">
    <text evidence="2">The sequence shown here is derived from an EMBL/GenBank/DDBJ whole genome shotgun (WGS) entry which is preliminary data.</text>
</comment>
<name>A0A6G0NYA7_9STRA</name>
<reference evidence="2 3" key="1">
    <citation type="submission" date="2018-09" db="EMBL/GenBank/DDBJ databases">
        <title>Genomic investigation of the strawberry pathogen Phytophthora fragariae indicates pathogenicity is determined by transcriptional variation in three key races.</title>
        <authorList>
            <person name="Adams T.M."/>
            <person name="Armitage A.D."/>
            <person name="Sobczyk M.K."/>
            <person name="Bates H.J."/>
            <person name="Dunwell J.M."/>
            <person name="Nellist C.F."/>
            <person name="Harrison R.J."/>
        </authorList>
    </citation>
    <scope>NUCLEOTIDE SEQUENCE [LARGE SCALE GENOMIC DNA]</scope>
    <source>
        <strain evidence="2 3">BC-23</strain>
    </source>
</reference>
<keyword evidence="1" id="KW-0812">Transmembrane</keyword>
<sequence length="63" mass="6179">MADGSAADDAPPSRADVGHLALEVGHLPLGHGGALLGAAFVPGLLLLLARAREHSDAALAGSM</sequence>
<gene>
    <name evidence="2" type="ORF">PF004_g11327</name>
</gene>
<protein>
    <submittedName>
        <fullName evidence="2">Uncharacterized protein</fullName>
    </submittedName>
</protein>
<dbReference type="AlphaFoldDB" id="A0A6G0NYA7"/>
<accession>A0A6G0NYA7</accession>